<organism evidence="1 2">
    <name type="scientific">Diversispora epigaea</name>
    <dbReference type="NCBI Taxonomy" id="1348612"/>
    <lineage>
        <taxon>Eukaryota</taxon>
        <taxon>Fungi</taxon>
        <taxon>Fungi incertae sedis</taxon>
        <taxon>Mucoromycota</taxon>
        <taxon>Glomeromycotina</taxon>
        <taxon>Glomeromycetes</taxon>
        <taxon>Diversisporales</taxon>
        <taxon>Diversisporaceae</taxon>
        <taxon>Diversispora</taxon>
    </lineage>
</organism>
<dbReference type="InterPro" id="IPR011856">
    <property type="entry name" value="tRNA_endonuc-like_dom_sf"/>
</dbReference>
<comment type="caution">
    <text evidence="1">The sequence shown here is derived from an EMBL/GenBank/DDBJ whole genome shotgun (WGS) entry which is preliminary data.</text>
</comment>
<name>A0A397JAD2_9GLOM</name>
<proteinExistence type="predicted"/>
<dbReference type="EMBL" id="PQFF01000106">
    <property type="protein sequence ID" value="RHZ82134.1"/>
    <property type="molecule type" value="Genomic_DNA"/>
</dbReference>
<evidence type="ECO:0008006" key="3">
    <source>
        <dbReference type="Google" id="ProtNLM"/>
    </source>
</evidence>
<sequence length="133" mass="15551">MSKKQLRCWSEDGEVLAAMREKPINRQCRIQYLDIQDIKKGDGYKFKILQLLQDNGIECNTMRTSHGNKFIGDWNIDLFGNFQTMNYIMQLKFKDPKYNAQPKDIHEFAVTLYKKLEGTIGIFITNVSYTDNA</sequence>
<keyword evidence="2" id="KW-1185">Reference proteome</keyword>
<reference evidence="1 2" key="1">
    <citation type="submission" date="2018-08" db="EMBL/GenBank/DDBJ databases">
        <title>Genome and evolution of the arbuscular mycorrhizal fungus Diversispora epigaea (formerly Glomus versiforme) and its bacterial endosymbionts.</title>
        <authorList>
            <person name="Sun X."/>
            <person name="Fei Z."/>
            <person name="Harrison M."/>
        </authorList>
    </citation>
    <scope>NUCLEOTIDE SEQUENCE [LARGE SCALE GENOMIC DNA]</scope>
    <source>
        <strain evidence="1 2">IT104</strain>
    </source>
</reference>
<gene>
    <name evidence="1" type="ORF">Glove_114g201</name>
</gene>
<dbReference type="AlphaFoldDB" id="A0A397JAD2"/>
<accession>A0A397JAD2</accession>
<dbReference type="GO" id="GO:0003676">
    <property type="term" value="F:nucleic acid binding"/>
    <property type="evidence" value="ECO:0007669"/>
    <property type="project" value="InterPro"/>
</dbReference>
<dbReference type="OrthoDB" id="2414321at2759"/>
<protein>
    <recommendedName>
        <fullName evidence="3">Restriction endonuclease type IV Mrr domain-containing protein</fullName>
    </recommendedName>
</protein>
<dbReference type="Gene3D" id="3.40.1350.10">
    <property type="match status" value="1"/>
</dbReference>
<dbReference type="Proteomes" id="UP000266861">
    <property type="component" value="Unassembled WGS sequence"/>
</dbReference>
<evidence type="ECO:0000313" key="2">
    <source>
        <dbReference type="Proteomes" id="UP000266861"/>
    </source>
</evidence>
<evidence type="ECO:0000313" key="1">
    <source>
        <dbReference type="EMBL" id="RHZ82134.1"/>
    </source>
</evidence>